<keyword evidence="2" id="KW-1185">Reference proteome</keyword>
<evidence type="ECO:0000313" key="2">
    <source>
        <dbReference type="Proteomes" id="UP000636755"/>
    </source>
</evidence>
<gene>
    <name evidence="1" type="ORF">H8R91_02410</name>
</gene>
<dbReference type="EMBL" id="JACOPS010000001">
    <property type="protein sequence ID" value="MBC5727401.1"/>
    <property type="molecule type" value="Genomic_DNA"/>
</dbReference>
<comment type="caution">
    <text evidence="1">The sequence shown here is derived from an EMBL/GenBank/DDBJ whole genome shotgun (WGS) entry which is preliminary data.</text>
</comment>
<organism evidence="1 2">
    <name type="scientific">Ruminococcus intestinalis</name>
    <dbReference type="NCBI Taxonomy" id="2763066"/>
    <lineage>
        <taxon>Bacteria</taxon>
        <taxon>Bacillati</taxon>
        <taxon>Bacillota</taxon>
        <taxon>Clostridia</taxon>
        <taxon>Eubacteriales</taxon>
        <taxon>Oscillospiraceae</taxon>
        <taxon>Ruminococcus</taxon>
    </lineage>
</organism>
<dbReference type="RefSeq" id="WP_186934725.1">
    <property type="nucleotide sequence ID" value="NZ_JACOPS010000001.1"/>
</dbReference>
<proteinExistence type="predicted"/>
<reference evidence="1 2" key="1">
    <citation type="submission" date="2020-08" db="EMBL/GenBank/DDBJ databases">
        <title>Genome public.</title>
        <authorList>
            <person name="Liu C."/>
            <person name="Sun Q."/>
        </authorList>
    </citation>
    <scope>NUCLEOTIDE SEQUENCE [LARGE SCALE GENOMIC DNA]</scope>
    <source>
        <strain evidence="1 2">NSJ-71</strain>
    </source>
</reference>
<name>A0ABR7HIQ2_9FIRM</name>
<accession>A0ABR7HIQ2</accession>
<evidence type="ECO:0000313" key="1">
    <source>
        <dbReference type="EMBL" id="MBC5727401.1"/>
    </source>
</evidence>
<dbReference type="Proteomes" id="UP000636755">
    <property type="component" value="Unassembled WGS sequence"/>
</dbReference>
<protein>
    <submittedName>
        <fullName evidence="1">Uncharacterized protein</fullName>
    </submittedName>
</protein>
<sequence>MLQKKLVKRLKARYDTKMDGNEWMKVSSGGIPLCRIKYNGQFLSNADQNISDEYRSKIADIQDEISTVRKYVGLCEHAPQMQAADVSDYRQLAAFGDTVLAATYSEKNGFMFCTWKQNADGDSVFRGDYSPNYEYVKELQNNYNRKERQITLSRRSIRWNRFDLCRSKTALFSLLWGKKCGFCAKPRKKQLRNRQVYAII</sequence>